<name>A0A812VNB6_SYMPI</name>
<keyword evidence="3" id="KW-1185">Reference proteome</keyword>
<gene>
    <name evidence="2" type="ORF">SPIL2461_LOCUS16931</name>
</gene>
<dbReference type="Proteomes" id="UP000649617">
    <property type="component" value="Unassembled WGS sequence"/>
</dbReference>
<proteinExistence type="predicted"/>
<sequence>MDGETVGRWILEVGTRLFEEGSLPGLPSWEQEESPEWRVSLKAWEEALDVAMGPRFAELVERSFKQAEAGFYQLGRLAPRLAGLRWLSCMAWIQCRTKAVMEASSGGGNCSIPTAASSHAACDEAKRFIFKALDTVVSEPKVRVLFDFDLVGEGVWHGGGKEELPEESKDEWHRRACEFDLCRISHQVEKAPPAEANASIPRLLLMQPYGTPHKRLRLAEVPRMILERHDWYTQIEKMPLLNLHSKSPVVGPILHIEVPPPPDFDLDDPEIRSKVERGEDLGKAHQEDGLPGALHGSLGLLYAAMAFEEDIVNVRFHPGGILLEGMMEMFLHYGPKLRTISLEGNAGFVTEDALSLLTLAGDTVKTLDLEGCDLNPGHLEAILHTVRNLRALQILDLAGNKLDGPTALNLVGALCESRIDLDILRLDGNPLGTPEVFKNEVATQLANRGESVIAGGDLVLHLGDDAVRWCPAPREGSLARRLREEGGDVVRTSSLKEMDRLVAQTEAQIAKFQQNDPAAQSSGGRDWLRRRRRQNAKVWSSPALKFYRKQRAWLANQKE</sequence>
<dbReference type="EMBL" id="CAJNIZ010042840">
    <property type="protein sequence ID" value="CAE7640005.1"/>
    <property type="molecule type" value="Genomic_DNA"/>
</dbReference>
<evidence type="ECO:0000313" key="3">
    <source>
        <dbReference type="Proteomes" id="UP000649617"/>
    </source>
</evidence>
<comment type="caution">
    <text evidence="2">The sequence shown here is derived from an EMBL/GenBank/DDBJ whole genome shotgun (WGS) entry which is preliminary data.</text>
</comment>
<dbReference type="OrthoDB" id="428121at2759"/>
<reference evidence="2" key="1">
    <citation type="submission" date="2021-02" db="EMBL/GenBank/DDBJ databases">
        <authorList>
            <person name="Dougan E. K."/>
            <person name="Rhodes N."/>
            <person name="Thang M."/>
            <person name="Chan C."/>
        </authorList>
    </citation>
    <scope>NUCLEOTIDE SEQUENCE</scope>
</reference>
<evidence type="ECO:0000313" key="2">
    <source>
        <dbReference type="EMBL" id="CAE7640005.1"/>
    </source>
</evidence>
<organism evidence="2 3">
    <name type="scientific">Symbiodinium pilosum</name>
    <name type="common">Dinoflagellate</name>
    <dbReference type="NCBI Taxonomy" id="2952"/>
    <lineage>
        <taxon>Eukaryota</taxon>
        <taxon>Sar</taxon>
        <taxon>Alveolata</taxon>
        <taxon>Dinophyceae</taxon>
        <taxon>Suessiales</taxon>
        <taxon>Symbiodiniaceae</taxon>
        <taxon>Symbiodinium</taxon>
    </lineage>
</organism>
<dbReference type="Gene3D" id="3.80.10.10">
    <property type="entry name" value="Ribonuclease Inhibitor"/>
    <property type="match status" value="1"/>
</dbReference>
<dbReference type="SUPFAM" id="SSF52047">
    <property type="entry name" value="RNI-like"/>
    <property type="match status" value="1"/>
</dbReference>
<feature type="compositionally biased region" description="Polar residues" evidence="1">
    <location>
        <begin position="514"/>
        <end position="523"/>
    </location>
</feature>
<dbReference type="AlphaFoldDB" id="A0A812VNB6"/>
<evidence type="ECO:0000256" key="1">
    <source>
        <dbReference type="SAM" id="MobiDB-lite"/>
    </source>
</evidence>
<dbReference type="InterPro" id="IPR032675">
    <property type="entry name" value="LRR_dom_sf"/>
</dbReference>
<accession>A0A812VNB6</accession>
<feature type="region of interest" description="Disordered" evidence="1">
    <location>
        <begin position="514"/>
        <end position="534"/>
    </location>
</feature>
<protein>
    <submittedName>
        <fullName evidence="2">Uncharacterized protein</fullName>
    </submittedName>
</protein>